<dbReference type="EMBL" id="FQXU01000005">
    <property type="protein sequence ID" value="SHI05387.1"/>
    <property type="molecule type" value="Genomic_DNA"/>
</dbReference>
<dbReference type="GO" id="GO:0006935">
    <property type="term" value="P:chemotaxis"/>
    <property type="evidence" value="ECO:0007669"/>
    <property type="project" value="InterPro"/>
</dbReference>
<evidence type="ECO:0000313" key="12">
    <source>
        <dbReference type="Proteomes" id="UP000184241"/>
    </source>
</evidence>
<dbReference type="PANTHER" id="PTHR30433">
    <property type="entry name" value="CHEMOTAXIS PROTEIN MOTA"/>
    <property type="match status" value="1"/>
</dbReference>
<protein>
    <submittedName>
        <fullName evidence="11">Chemotaxis protein MotA</fullName>
    </submittedName>
</protein>
<feature type="transmembrane region" description="Helical" evidence="8">
    <location>
        <begin position="181"/>
        <end position="204"/>
    </location>
</feature>
<dbReference type="Proteomes" id="UP000184241">
    <property type="component" value="Unassembled WGS sequence"/>
</dbReference>
<reference evidence="11 12" key="1">
    <citation type="submission" date="2016-11" db="EMBL/GenBank/DDBJ databases">
        <authorList>
            <person name="Jaros S."/>
            <person name="Januszkiewicz K."/>
            <person name="Wedrychowicz H."/>
        </authorList>
    </citation>
    <scope>NUCLEOTIDE SEQUENCE [LARGE SCALE GENOMIC DNA]</scope>
    <source>
        <strain evidence="11 12">DSM 6191</strain>
    </source>
</reference>
<dbReference type="InterPro" id="IPR047055">
    <property type="entry name" value="MotA-like"/>
</dbReference>
<dbReference type="AlphaFoldDB" id="A0A1M5XZZ7"/>
<proteinExistence type="inferred from homology"/>
<dbReference type="GO" id="GO:0015031">
    <property type="term" value="P:protein transport"/>
    <property type="evidence" value="ECO:0007669"/>
    <property type="project" value="UniProtKB-KW"/>
</dbReference>
<dbReference type="RefSeq" id="WP_073018669.1">
    <property type="nucleotide sequence ID" value="NZ_FQXU01000005.1"/>
</dbReference>
<evidence type="ECO:0000313" key="11">
    <source>
        <dbReference type="EMBL" id="SHI05387.1"/>
    </source>
</evidence>
<dbReference type="InterPro" id="IPR046786">
    <property type="entry name" value="MotA_N"/>
</dbReference>
<feature type="transmembrane region" description="Helical" evidence="8">
    <location>
        <begin position="32"/>
        <end position="54"/>
    </location>
</feature>
<evidence type="ECO:0000256" key="3">
    <source>
        <dbReference type="ARBA" id="ARBA00022692"/>
    </source>
</evidence>
<keyword evidence="3 8" id="KW-0812">Transmembrane</keyword>
<feature type="transmembrane region" description="Helical" evidence="8">
    <location>
        <begin position="152"/>
        <end position="175"/>
    </location>
</feature>
<dbReference type="GO" id="GO:0005886">
    <property type="term" value="C:plasma membrane"/>
    <property type="evidence" value="ECO:0007669"/>
    <property type="project" value="UniProtKB-SubCell"/>
</dbReference>
<dbReference type="Pfam" id="PF20560">
    <property type="entry name" value="MotA_N"/>
    <property type="match status" value="1"/>
</dbReference>
<dbReference type="GO" id="GO:0071978">
    <property type="term" value="P:bacterial-type flagellum-dependent swarming motility"/>
    <property type="evidence" value="ECO:0007669"/>
    <property type="project" value="InterPro"/>
</dbReference>
<name>A0A1M5XZZ7_9CLOT</name>
<keyword evidence="7" id="KW-0653">Protein transport</keyword>
<evidence type="ECO:0000256" key="5">
    <source>
        <dbReference type="ARBA" id="ARBA00022989"/>
    </source>
</evidence>
<evidence type="ECO:0000256" key="4">
    <source>
        <dbReference type="ARBA" id="ARBA00022779"/>
    </source>
</evidence>
<dbReference type="Pfam" id="PF01618">
    <property type="entry name" value="MotA_ExbB"/>
    <property type="match status" value="1"/>
</dbReference>
<evidence type="ECO:0000256" key="8">
    <source>
        <dbReference type="SAM" id="Phobius"/>
    </source>
</evidence>
<comment type="subcellular location">
    <subcellularLocation>
        <location evidence="1">Cell membrane</location>
        <topology evidence="1">Multi-pass membrane protein</topology>
    </subcellularLocation>
    <subcellularLocation>
        <location evidence="7">Membrane</location>
        <topology evidence="7">Multi-pass membrane protein</topology>
    </subcellularLocation>
</comment>
<keyword evidence="5 8" id="KW-1133">Transmembrane helix</keyword>
<dbReference type="PANTHER" id="PTHR30433:SF2">
    <property type="entry name" value="MOTILITY PROTEIN A"/>
    <property type="match status" value="1"/>
</dbReference>
<feature type="domain" description="MotA/TolQ/ExbB proton channel" evidence="9">
    <location>
        <begin position="104"/>
        <end position="222"/>
    </location>
</feature>
<evidence type="ECO:0000256" key="6">
    <source>
        <dbReference type="ARBA" id="ARBA00023136"/>
    </source>
</evidence>
<keyword evidence="7" id="KW-0813">Transport</keyword>
<sequence length="269" mass="29343">MKRTDILTIAGLVAAVVLTIWGMAMGGTNMKIFWDAASVAITVGGSFATVVITASSEDFKNLPKVFMQSFKESKESRIDLVSRFSGLSKKARREGLLSLEDEINGVEDEFLKKGLQMVVDGIEPETIKEIMELEIGEMENRHERGINLLQQWAAYAPAFGMIGTLIGLIQMLAALDDPSNIASGMAKALITTFYGSALANIFLVPIANKLSTRSGDEASFREMMIEGVLAIQSGVNPRIIEEKLNTYLTPKERLAYLQKSISANEGVAE</sequence>
<evidence type="ECO:0000259" key="9">
    <source>
        <dbReference type="Pfam" id="PF01618"/>
    </source>
</evidence>
<organism evidence="11 12">
    <name type="scientific">Clostridium intestinale DSM 6191</name>
    <dbReference type="NCBI Taxonomy" id="1121320"/>
    <lineage>
        <taxon>Bacteria</taxon>
        <taxon>Bacillati</taxon>
        <taxon>Bacillota</taxon>
        <taxon>Clostridia</taxon>
        <taxon>Eubacteriales</taxon>
        <taxon>Clostridiaceae</taxon>
        <taxon>Clostridium</taxon>
    </lineage>
</organism>
<keyword evidence="4" id="KW-0283">Flagellar rotation</keyword>
<dbReference type="InterPro" id="IPR002898">
    <property type="entry name" value="MotA_ExbB_proton_chnl"/>
</dbReference>
<evidence type="ECO:0000256" key="1">
    <source>
        <dbReference type="ARBA" id="ARBA00004651"/>
    </source>
</evidence>
<evidence type="ECO:0000256" key="7">
    <source>
        <dbReference type="RuleBase" id="RU004057"/>
    </source>
</evidence>
<feature type="transmembrane region" description="Helical" evidence="8">
    <location>
        <begin position="7"/>
        <end position="26"/>
    </location>
</feature>
<evidence type="ECO:0000259" key="10">
    <source>
        <dbReference type="Pfam" id="PF20560"/>
    </source>
</evidence>
<keyword evidence="6 8" id="KW-0472">Membrane</keyword>
<accession>A0A1M5XZZ7</accession>
<feature type="domain" description="Motility protein A N-terminal" evidence="10">
    <location>
        <begin position="9"/>
        <end position="95"/>
    </location>
</feature>
<keyword evidence="2" id="KW-1003">Cell membrane</keyword>
<evidence type="ECO:0000256" key="2">
    <source>
        <dbReference type="ARBA" id="ARBA00022475"/>
    </source>
</evidence>
<gene>
    <name evidence="11" type="ORF">SAMN02745941_01756</name>
</gene>
<comment type="similarity">
    <text evidence="7">Belongs to the exbB/tolQ family.</text>
</comment>